<dbReference type="OrthoDB" id="7867245at2"/>
<reference evidence="1 2" key="1">
    <citation type="journal article" date="2019" name="Syst. Appl. Microbiol.">
        <title>Microvirga tunisiensis sp. nov., a root nodule symbiotic bacterium isolated from Lupinus micranthus and L. luteus grown in Northern Tunisia.</title>
        <authorList>
            <person name="Msaddak A."/>
            <person name="Rejili M."/>
            <person name="Duran D."/>
            <person name="Mars M."/>
            <person name="Palacios J.M."/>
            <person name="Ruiz-Argueso T."/>
            <person name="Rey L."/>
            <person name="Imperial J."/>
        </authorList>
    </citation>
    <scope>NUCLEOTIDE SEQUENCE [LARGE SCALE GENOMIC DNA]</scope>
    <source>
        <strain evidence="1 2">Lmie10</strain>
    </source>
</reference>
<proteinExistence type="predicted"/>
<evidence type="ECO:0000313" key="1">
    <source>
        <dbReference type="EMBL" id="MPR28789.1"/>
    </source>
</evidence>
<dbReference type="AlphaFoldDB" id="A0A5N7MQR1"/>
<dbReference type="EMBL" id="VOSK01000172">
    <property type="protein sequence ID" value="MPR28789.1"/>
    <property type="molecule type" value="Genomic_DNA"/>
</dbReference>
<sequence>MSQRDHITELEEDEFLAGPERYARYLEGNLDEDLLDLDDVFAKTPSEILRDYPVTQRDLFLERPSLLVPSYSFAETHSGTVLLNPRGKIAGVYLGCDVSLCLTSQGYGLGAELIAERALRDDSLPTWDLDRPAYTFAGAAAHRAAWRLLQDQVFVARKTGPATTMADVGGIGMPCRQLFTSADRSNSRQGSN</sequence>
<evidence type="ECO:0000313" key="2">
    <source>
        <dbReference type="Proteomes" id="UP000403266"/>
    </source>
</evidence>
<accession>A0A5N7MQR1</accession>
<keyword evidence="2" id="KW-1185">Reference proteome</keyword>
<dbReference type="Proteomes" id="UP000403266">
    <property type="component" value="Unassembled WGS sequence"/>
</dbReference>
<dbReference type="RefSeq" id="WP_152715346.1">
    <property type="nucleotide sequence ID" value="NZ_VOSJ01000089.1"/>
</dbReference>
<protein>
    <submittedName>
        <fullName evidence="1">Uncharacterized protein</fullName>
    </submittedName>
</protein>
<gene>
    <name evidence="1" type="ORF">FS320_27545</name>
</gene>
<comment type="caution">
    <text evidence="1">The sequence shown here is derived from an EMBL/GenBank/DDBJ whole genome shotgun (WGS) entry which is preliminary data.</text>
</comment>
<organism evidence="1 2">
    <name type="scientific">Microvirga tunisiensis</name>
    <dbReference type="NCBI Taxonomy" id="2108360"/>
    <lineage>
        <taxon>Bacteria</taxon>
        <taxon>Pseudomonadati</taxon>
        <taxon>Pseudomonadota</taxon>
        <taxon>Alphaproteobacteria</taxon>
        <taxon>Hyphomicrobiales</taxon>
        <taxon>Methylobacteriaceae</taxon>
        <taxon>Microvirga</taxon>
    </lineage>
</organism>
<name>A0A5N7MQR1_9HYPH</name>